<accession>A0A4Y2GCC6</accession>
<protein>
    <submittedName>
        <fullName evidence="1">Uncharacterized protein</fullName>
    </submittedName>
</protein>
<comment type="caution">
    <text evidence="1">The sequence shown here is derived from an EMBL/GenBank/DDBJ whole genome shotgun (WGS) entry which is preliminary data.</text>
</comment>
<organism evidence="1 2">
    <name type="scientific">Araneus ventricosus</name>
    <name type="common">Orbweaver spider</name>
    <name type="synonym">Epeira ventricosa</name>
    <dbReference type="NCBI Taxonomy" id="182803"/>
    <lineage>
        <taxon>Eukaryota</taxon>
        <taxon>Metazoa</taxon>
        <taxon>Ecdysozoa</taxon>
        <taxon>Arthropoda</taxon>
        <taxon>Chelicerata</taxon>
        <taxon>Arachnida</taxon>
        <taxon>Araneae</taxon>
        <taxon>Araneomorphae</taxon>
        <taxon>Entelegynae</taxon>
        <taxon>Araneoidea</taxon>
        <taxon>Araneidae</taxon>
        <taxon>Araneus</taxon>
    </lineage>
</organism>
<evidence type="ECO:0000313" key="1">
    <source>
        <dbReference type="EMBL" id="GBM51041.1"/>
    </source>
</evidence>
<sequence length="99" mass="11199">MDVWESSTQVFGVLKYLNKSGLLLLRFDISNFTAENVRMLDYTSTLLTNGLPLPAAYKHSLLQLSPIATYDESDWTSECEAPYPLAEKAMFRQLAQCDT</sequence>
<evidence type="ECO:0000313" key="2">
    <source>
        <dbReference type="Proteomes" id="UP000499080"/>
    </source>
</evidence>
<dbReference type="EMBL" id="BGPR01001320">
    <property type="protein sequence ID" value="GBM51041.1"/>
    <property type="molecule type" value="Genomic_DNA"/>
</dbReference>
<name>A0A4Y2GCC6_ARAVE</name>
<gene>
    <name evidence="1" type="ORF">AVEN_123859_1</name>
</gene>
<dbReference type="AlphaFoldDB" id="A0A4Y2GCC6"/>
<keyword evidence="2" id="KW-1185">Reference proteome</keyword>
<reference evidence="1 2" key="1">
    <citation type="journal article" date="2019" name="Sci. Rep.">
        <title>Orb-weaving spider Araneus ventricosus genome elucidates the spidroin gene catalogue.</title>
        <authorList>
            <person name="Kono N."/>
            <person name="Nakamura H."/>
            <person name="Ohtoshi R."/>
            <person name="Moran D.A.P."/>
            <person name="Shinohara A."/>
            <person name="Yoshida Y."/>
            <person name="Fujiwara M."/>
            <person name="Mori M."/>
            <person name="Tomita M."/>
            <person name="Arakawa K."/>
        </authorList>
    </citation>
    <scope>NUCLEOTIDE SEQUENCE [LARGE SCALE GENOMIC DNA]</scope>
</reference>
<dbReference type="Proteomes" id="UP000499080">
    <property type="component" value="Unassembled WGS sequence"/>
</dbReference>
<proteinExistence type="predicted"/>